<dbReference type="AlphaFoldDB" id="A0A7J9BEH0"/>
<name>A0A7J9BEH0_GOSGO</name>
<gene>
    <name evidence="1" type="ORF">Gogos_018064</name>
</gene>
<reference evidence="1 2" key="1">
    <citation type="journal article" date="2019" name="Genome Biol. Evol.">
        <title>Insights into the evolution of the New World diploid cottons (Gossypium, subgenus Houzingenia) based on genome sequencing.</title>
        <authorList>
            <person name="Grover C.E."/>
            <person name="Arick M.A. 2nd"/>
            <person name="Thrash A."/>
            <person name="Conover J.L."/>
            <person name="Sanders W.S."/>
            <person name="Peterson D.G."/>
            <person name="Frelichowski J.E."/>
            <person name="Scheffler J.A."/>
            <person name="Scheffler B.E."/>
            <person name="Wendel J.F."/>
        </authorList>
    </citation>
    <scope>NUCLEOTIDE SEQUENCE [LARGE SCALE GENOMIC DNA]</scope>
    <source>
        <strain evidence="1">5</strain>
        <tissue evidence="1">Leaf</tissue>
    </source>
</reference>
<accession>A0A7J9BEH0</accession>
<evidence type="ECO:0000313" key="2">
    <source>
        <dbReference type="Proteomes" id="UP000593579"/>
    </source>
</evidence>
<sequence>MPFESRNEGVARLGGGKCHRPKCKARDHCTRCSPWRSID</sequence>
<dbReference type="EMBL" id="JABEZY010000002">
    <property type="protein sequence ID" value="MBA0734119.1"/>
    <property type="molecule type" value="Genomic_DNA"/>
</dbReference>
<proteinExistence type="predicted"/>
<protein>
    <submittedName>
        <fullName evidence="1">Uncharacterized protein</fullName>
    </submittedName>
</protein>
<dbReference type="Proteomes" id="UP000593579">
    <property type="component" value="Unassembled WGS sequence"/>
</dbReference>
<evidence type="ECO:0000313" key="1">
    <source>
        <dbReference type="EMBL" id="MBA0734119.1"/>
    </source>
</evidence>
<organism evidence="1 2">
    <name type="scientific">Gossypium gossypioides</name>
    <name type="common">Mexican cotton</name>
    <name type="synonym">Selera gossypioides</name>
    <dbReference type="NCBI Taxonomy" id="34282"/>
    <lineage>
        <taxon>Eukaryota</taxon>
        <taxon>Viridiplantae</taxon>
        <taxon>Streptophyta</taxon>
        <taxon>Embryophyta</taxon>
        <taxon>Tracheophyta</taxon>
        <taxon>Spermatophyta</taxon>
        <taxon>Magnoliopsida</taxon>
        <taxon>eudicotyledons</taxon>
        <taxon>Gunneridae</taxon>
        <taxon>Pentapetalae</taxon>
        <taxon>rosids</taxon>
        <taxon>malvids</taxon>
        <taxon>Malvales</taxon>
        <taxon>Malvaceae</taxon>
        <taxon>Malvoideae</taxon>
        <taxon>Gossypium</taxon>
    </lineage>
</organism>
<comment type="caution">
    <text evidence="1">The sequence shown here is derived from an EMBL/GenBank/DDBJ whole genome shotgun (WGS) entry which is preliminary data.</text>
</comment>
<keyword evidence="2" id="KW-1185">Reference proteome</keyword>